<name>A0AAE1RJK6_9SOLA</name>
<dbReference type="FunFam" id="3.80.10.10:FF:000095">
    <property type="entry name" value="LRR receptor-like serine/threonine-protein kinase GSO1"/>
    <property type="match status" value="1"/>
</dbReference>
<dbReference type="Proteomes" id="UP001291623">
    <property type="component" value="Unassembled WGS sequence"/>
</dbReference>
<evidence type="ECO:0000256" key="6">
    <source>
        <dbReference type="ARBA" id="ARBA00022989"/>
    </source>
</evidence>
<keyword evidence="9" id="KW-1185">Reference proteome</keyword>
<evidence type="ECO:0000256" key="7">
    <source>
        <dbReference type="ARBA" id="ARBA00023136"/>
    </source>
</evidence>
<evidence type="ECO:0000256" key="3">
    <source>
        <dbReference type="ARBA" id="ARBA00022614"/>
    </source>
</evidence>
<reference evidence="8" key="1">
    <citation type="submission" date="2023-12" db="EMBL/GenBank/DDBJ databases">
        <title>Genome assembly of Anisodus tanguticus.</title>
        <authorList>
            <person name="Wang Y.-J."/>
        </authorList>
    </citation>
    <scope>NUCLEOTIDE SEQUENCE</scope>
    <source>
        <strain evidence="8">KB-2021</strain>
        <tissue evidence="8">Leaf</tissue>
    </source>
</reference>
<comment type="similarity">
    <text evidence="2">Belongs to the RLP family.</text>
</comment>
<dbReference type="InterPro" id="IPR051502">
    <property type="entry name" value="RLP_Defense_Trigger"/>
</dbReference>
<keyword evidence="3" id="KW-0433">Leucine-rich repeat</keyword>
<evidence type="ECO:0000256" key="5">
    <source>
        <dbReference type="ARBA" id="ARBA00022737"/>
    </source>
</evidence>
<dbReference type="InterPro" id="IPR032675">
    <property type="entry name" value="LRR_dom_sf"/>
</dbReference>
<organism evidence="8 9">
    <name type="scientific">Anisodus tanguticus</name>
    <dbReference type="NCBI Taxonomy" id="243964"/>
    <lineage>
        <taxon>Eukaryota</taxon>
        <taxon>Viridiplantae</taxon>
        <taxon>Streptophyta</taxon>
        <taxon>Embryophyta</taxon>
        <taxon>Tracheophyta</taxon>
        <taxon>Spermatophyta</taxon>
        <taxon>Magnoliopsida</taxon>
        <taxon>eudicotyledons</taxon>
        <taxon>Gunneridae</taxon>
        <taxon>Pentapetalae</taxon>
        <taxon>asterids</taxon>
        <taxon>lamiids</taxon>
        <taxon>Solanales</taxon>
        <taxon>Solanaceae</taxon>
        <taxon>Solanoideae</taxon>
        <taxon>Hyoscyameae</taxon>
        <taxon>Anisodus</taxon>
    </lineage>
</organism>
<dbReference type="Pfam" id="PF00560">
    <property type="entry name" value="LRR_1"/>
    <property type="match status" value="4"/>
</dbReference>
<proteinExistence type="inferred from homology"/>
<dbReference type="SUPFAM" id="SSF52058">
    <property type="entry name" value="L domain-like"/>
    <property type="match status" value="1"/>
</dbReference>
<evidence type="ECO:0000313" key="8">
    <source>
        <dbReference type="EMBL" id="KAK4352873.1"/>
    </source>
</evidence>
<evidence type="ECO:0000256" key="4">
    <source>
        <dbReference type="ARBA" id="ARBA00022692"/>
    </source>
</evidence>
<keyword evidence="6" id="KW-1133">Transmembrane helix</keyword>
<evidence type="ECO:0000313" key="9">
    <source>
        <dbReference type="Proteomes" id="UP001291623"/>
    </source>
</evidence>
<sequence>MFQLEEFTVSKCTHFQMLPRFLYYQKELRSLDLSKNQFRGKLPIWLLENNTQLEEFRLSGNDFIGSFNLPSHAQPNIKSVKGHIPSGAWDMKHLQALDLSHNQFSGELPTEPAIPPLLARLHLDTNKLIGEIPKSLFSISLVSLDISQDSLSGMIPLWMGEMSRLSVLTMSHNQLQGLIPMELCNLSILQFLNLSHNQFSGWFPFCFNHLGSLEHLFLNMNLLGGNLTHVLLDNSNLLTLDLSNNKFIGSIPQWIGDLSTLNILFLKRNQFEGEIPNHQCHLQILRMTDLSHNKLTGSIPRCLASSNSQQRGRWRNPPGHQVRM</sequence>
<dbReference type="InterPro" id="IPR001611">
    <property type="entry name" value="Leu-rich_rpt"/>
</dbReference>
<dbReference type="PANTHER" id="PTHR48062:SF21">
    <property type="entry name" value="RECEPTOR-LIKE PROTEIN 12"/>
    <property type="match status" value="1"/>
</dbReference>
<dbReference type="AlphaFoldDB" id="A0AAE1RJK6"/>
<keyword evidence="4" id="KW-0812">Transmembrane</keyword>
<evidence type="ECO:0000256" key="1">
    <source>
        <dbReference type="ARBA" id="ARBA00004167"/>
    </source>
</evidence>
<evidence type="ECO:0000256" key="2">
    <source>
        <dbReference type="ARBA" id="ARBA00009592"/>
    </source>
</evidence>
<protein>
    <submittedName>
        <fullName evidence="8">Uncharacterized protein</fullName>
    </submittedName>
</protein>
<comment type="subcellular location">
    <subcellularLocation>
        <location evidence="1">Membrane</location>
        <topology evidence="1">Single-pass membrane protein</topology>
    </subcellularLocation>
</comment>
<dbReference type="EMBL" id="JAVYJV010000015">
    <property type="protein sequence ID" value="KAK4352873.1"/>
    <property type="molecule type" value="Genomic_DNA"/>
</dbReference>
<comment type="caution">
    <text evidence="8">The sequence shown here is derived from an EMBL/GenBank/DDBJ whole genome shotgun (WGS) entry which is preliminary data.</text>
</comment>
<gene>
    <name evidence="8" type="ORF">RND71_028391</name>
</gene>
<keyword evidence="5" id="KW-0677">Repeat</keyword>
<dbReference type="GO" id="GO:0016020">
    <property type="term" value="C:membrane"/>
    <property type="evidence" value="ECO:0007669"/>
    <property type="project" value="UniProtKB-SubCell"/>
</dbReference>
<keyword evidence="7" id="KW-0472">Membrane</keyword>
<dbReference type="Pfam" id="PF13855">
    <property type="entry name" value="LRR_8"/>
    <property type="match status" value="1"/>
</dbReference>
<accession>A0AAE1RJK6</accession>
<dbReference type="PANTHER" id="PTHR48062">
    <property type="entry name" value="RECEPTOR-LIKE PROTEIN 14"/>
    <property type="match status" value="1"/>
</dbReference>
<dbReference type="Gene3D" id="3.80.10.10">
    <property type="entry name" value="Ribonuclease Inhibitor"/>
    <property type="match status" value="1"/>
</dbReference>